<sequence>MKEYCKLYKENHTLIFAIMRIWETDENGENLEMRVECEDDMDIYAEFTLPAYHCHHAYGFKESELMEIKNFLKDNAVTIWRMARGELCA</sequence>
<gene>
    <name evidence="1" type="ORF">SAMN02910323_2490</name>
</gene>
<keyword evidence="2" id="KW-1185">Reference proteome</keyword>
<dbReference type="RefSeq" id="WP_026759778.1">
    <property type="nucleotide sequence ID" value="NZ_FPJA01000010.1"/>
</dbReference>
<protein>
    <submittedName>
        <fullName evidence="1">Uncharacterized protein</fullName>
    </submittedName>
</protein>
<dbReference type="EMBL" id="FPJA01000010">
    <property type="protein sequence ID" value="SFW56589.1"/>
    <property type="molecule type" value="Genomic_DNA"/>
</dbReference>
<dbReference type="Proteomes" id="UP000182958">
    <property type="component" value="Unassembled WGS sequence"/>
</dbReference>
<dbReference type="AlphaFoldDB" id="A0A1K1QA41"/>
<proteinExistence type="predicted"/>
<evidence type="ECO:0000313" key="1">
    <source>
        <dbReference type="EMBL" id="SFW56589.1"/>
    </source>
</evidence>
<reference evidence="2" key="1">
    <citation type="submission" date="2016-11" db="EMBL/GenBank/DDBJ databases">
        <authorList>
            <person name="Varghese N."/>
            <person name="Submissions S."/>
        </authorList>
    </citation>
    <scope>NUCLEOTIDE SEQUENCE [LARGE SCALE GENOMIC DNA]</scope>
    <source>
        <strain evidence="2">C3</strain>
    </source>
</reference>
<organism evidence="1 2">
    <name type="scientific">Selenomonas ruminantium</name>
    <dbReference type="NCBI Taxonomy" id="971"/>
    <lineage>
        <taxon>Bacteria</taxon>
        <taxon>Bacillati</taxon>
        <taxon>Bacillota</taxon>
        <taxon>Negativicutes</taxon>
        <taxon>Selenomonadales</taxon>
        <taxon>Selenomonadaceae</taxon>
        <taxon>Selenomonas</taxon>
    </lineage>
</organism>
<name>A0A1K1QA41_SELRU</name>
<evidence type="ECO:0000313" key="2">
    <source>
        <dbReference type="Proteomes" id="UP000182958"/>
    </source>
</evidence>
<dbReference type="GeneID" id="61462029"/>
<accession>A0A1K1QA41</accession>